<gene>
    <name evidence="3" type="ORF">SAMN05518684_12313</name>
</gene>
<dbReference type="SUPFAM" id="SSF55347">
    <property type="entry name" value="Glyceraldehyde-3-phosphate dehydrogenase-like, C-terminal domain"/>
    <property type="match status" value="1"/>
</dbReference>
<dbReference type="Gene3D" id="3.30.360.10">
    <property type="entry name" value="Dihydrodipicolinate Reductase, domain 2"/>
    <property type="match status" value="1"/>
</dbReference>
<dbReference type="InterPro" id="IPR055170">
    <property type="entry name" value="GFO_IDH_MocA-like_dom"/>
</dbReference>
<dbReference type="Pfam" id="PF01408">
    <property type="entry name" value="GFO_IDH_MocA"/>
    <property type="match status" value="1"/>
</dbReference>
<proteinExistence type="predicted"/>
<dbReference type="InterPro" id="IPR036291">
    <property type="entry name" value="NAD(P)-bd_dom_sf"/>
</dbReference>
<reference evidence="4" key="1">
    <citation type="submission" date="2016-10" db="EMBL/GenBank/DDBJ databases">
        <authorList>
            <person name="Varghese N."/>
            <person name="Submissions S."/>
        </authorList>
    </citation>
    <scope>NUCLEOTIDE SEQUENCE [LARGE SCALE GENOMIC DNA]</scope>
    <source>
        <strain evidence="4">S9</strain>
    </source>
</reference>
<dbReference type="GO" id="GO:0000166">
    <property type="term" value="F:nucleotide binding"/>
    <property type="evidence" value="ECO:0007669"/>
    <property type="project" value="InterPro"/>
</dbReference>
<dbReference type="OrthoDB" id="9815825at2"/>
<protein>
    <submittedName>
        <fullName evidence="3">Predicted dehydrogenase</fullName>
    </submittedName>
</protein>
<dbReference type="SUPFAM" id="SSF51735">
    <property type="entry name" value="NAD(P)-binding Rossmann-fold domains"/>
    <property type="match status" value="1"/>
</dbReference>
<dbReference type="AlphaFoldDB" id="A0A1H9X282"/>
<feature type="domain" description="GFO/IDH/MocA-like oxidoreductase" evidence="2">
    <location>
        <begin position="164"/>
        <end position="248"/>
    </location>
</feature>
<dbReference type="STRING" id="1601833.SAMN05518684_12313"/>
<dbReference type="PANTHER" id="PTHR43054:SF1">
    <property type="entry name" value="SCYLLO-INOSITOL 2-DEHYDROGENASE (NADP(+)) IOLU"/>
    <property type="match status" value="1"/>
</dbReference>
<keyword evidence="4" id="KW-1185">Reference proteome</keyword>
<dbReference type="RefSeq" id="WP_093055699.1">
    <property type="nucleotide sequence ID" value="NZ_FOGT01000023.1"/>
</dbReference>
<organism evidence="3 4">
    <name type="scientific">Salipaludibacillus aurantiacus</name>
    <dbReference type="NCBI Taxonomy" id="1601833"/>
    <lineage>
        <taxon>Bacteria</taxon>
        <taxon>Bacillati</taxon>
        <taxon>Bacillota</taxon>
        <taxon>Bacilli</taxon>
        <taxon>Bacillales</taxon>
        <taxon>Bacillaceae</taxon>
    </lineage>
</organism>
<evidence type="ECO:0000313" key="3">
    <source>
        <dbReference type="EMBL" id="SES40141.1"/>
    </source>
</evidence>
<dbReference type="PANTHER" id="PTHR43054">
    <property type="match status" value="1"/>
</dbReference>
<dbReference type="Pfam" id="PF22725">
    <property type="entry name" value="GFO_IDH_MocA_C3"/>
    <property type="match status" value="1"/>
</dbReference>
<dbReference type="Proteomes" id="UP000198571">
    <property type="component" value="Unassembled WGS sequence"/>
</dbReference>
<accession>A0A1H9X282</accession>
<evidence type="ECO:0000259" key="1">
    <source>
        <dbReference type="Pfam" id="PF01408"/>
    </source>
</evidence>
<dbReference type="Gene3D" id="3.40.50.720">
    <property type="entry name" value="NAD(P)-binding Rossmann-like Domain"/>
    <property type="match status" value="1"/>
</dbReference>
<evidence type="ECO:0000313" key="4">
    <source>
        <dbReference type="Proteomes" id="UP000198571"/>
    </source>
</evidence>
<dbReference type="EMBL" id="FOGT01000023">
    <property type="protein sequence ID" value="SES40141.1"/>
    <property type="molecule type" value="Genomic_DNA"/>
</dbReference>
<name>A0A1H9X282_9BACI</name>
<feature type="domain" description="Gfo/Idh/MocA-like oxidoreductase N-terminal" evidence="1">
    <location>
        <begin position="2"/>
        <end position="119"/>
    </location>
</feature>
<evidence type="ECO:0000259" key="2">
    <source>
        <dbReference type="Pfam" id="PF22725"/>
    </source>
</evidence>
<dbReference type="InterPro" id="IPR000683">
    <property type="entry name" value="Gfo/Idh/MocA-like_OxRdtase_N"/>
</dbReference>
<sequence length="330" mass="36673">MVRYGIIGTNFITEWFIEAGKTLESFQLAAVYSRTKERAETFADKYGGAEVFTTIEEMAKSPLIDAVYIASPTSLHAEQAILFMAHGKHVLCEKPMASHHKEVEQMVRAAEENGVILMEAVKSTALPNFQNLKQAVRKVAPVRRMVTSYCQYSSRYDAFKEGTVLNAFNPQFSNGALMDIGLYCLYPIVDLFGKPDKVRASGIKLSSGVDGEGTVILAYPEMEAVAMYSKITNSSLPSEIQGEKGTIVINHIQKLSSLKIQYLDGSEENVRVLQDKPDMVYEIEVFHNKIHRLPGADAVNSLDTSKLTSEVMTSARDQLKVRFPADDSRL</sequence>